<dbReference type="GO" id="GO:0006235">
    <property type="term" value="P:dTTP biosynthetic process"/>
    <property type="evidence" value="ECO:0007669"/>
    <property type="project" value="UniProtKB-UniRule"/>
</dbReference>
<evidence type="ECO:0000313" key="13">
    <source>
        <dbReference type="EMBL" id="AIZ36160.1"/>
    </source>
</evidence>
<dbReference type="GO" id="GO:0006227">
    <property type="term" value="P:dUDP biosynthetic process"/>
    <property type="evidence" value="ECO:0007669"/>
    <property type="project" value="TreeGrafter"/>
</dbReference>
<organism evidence="13 17">
    <name type="scientific">Parvimonas micra</name>
    <dbReference type="NCBI Taxonomy" id="33033"/>
    <lineage>
        <taxon>Bacteria</taxon>
        <taxon>Bacillati</taxon>
        <taxon>Bacillota</taxon>
        <taxon>Tissierellia</taxon>
        <taxon>Tissierellales</taxon>
        <taxon>Peptoniphilaceae</taxon>
        <taxon>Parvimonas</taxon>
    </lineage>
</organism>
<evidence type="ECO:0000256" key="7">
    <source>
        <dbReference type="ARBA" id="ARBA00022777"/>
    </source>
</evidence>
<keyword evidence="7 11" id="KW-0418">Kinase</keyword>
<protein>
    <recommendedName>
        <fullName evidence="3 11">Thymidylate kinase</fullName>
        <ecNumber evidence="2 11">2.7.4.9</ecNumber>
    </recommendedName>
    <alternativeName>
        <fullName evidence="11">dTMP kinase</fullName>
    </alternativeName>
</protein>
<dbReference type="EMBL" id="JABZRE010000046">
    <property type="protein sequence ID" value="MBF1307655.1"/>
    <property type="molecule type" value="Genomic_DNA"/>
</dbReference>
<comment type="function">
    <text evidence="10 11">Phosphorylation of dTMP to form dTDP in both de novo and salvage pathways of dTTP synthesis.</text>
</comment>
<dbReference type="Proteomes" id="UP000031386">
    <property type="component" value="Chromosome"/>
</dbReference>
<dbReference type="SUPFAM" id="SSF52540">
    <property type="entry name" value="P-loop containing nucleoside triphosphate hydrolases"/>
    <property type="match status" value="1"/>
</dbReference>
<evidence type="ECO:0000256" key="11">
    <source>
        <dbReference type="HAMAP-Rule" id="MF_00165"/>
    </source>
</evidence>
<dbReference type="PANTHER" id="PTHR10344">
    <property type="entry name" value="THYMIDYLATE KINASE"/>
    <property type="match status" value="1"/>
</dbReference>
<dbReference type="GO" id="GO:0004798">
    <property type="term" value="F:dTMP kinase activity"/>
    <property type="evidence" value="ECO:0007669"/>
    <property type="project" value="UniProtKB-UniRule"/>
</dbReference>
<comment type="catalytic activity">
    <reaction evidence="9 11">
        <text>dTMP + ATP = dTDP + ADP</text>
        <dbReference type="Rhea" id="RHEA:13517"/>
        <dbReference type="ChEBI" id="CHEBI:30616"/>
        <dbReference type="ChEBI" id="CHEBI:58369"/>
        <dbReference type="ChEBI" id="CHEBI:63528"/>
        <dbReference type="ChEBI" id="CHEBI:456216"/>
        <dbReference type="EC" id="2.7.4.9"/>
    </reaction>
</comment>
<dbReference type="CDD" id="cd01672">
    <property type="entry name" value="TMPK"/>
    <property type="match status" value="1"/>
</dbReference>
<evidence type="ECO:0000256" key="10">
    <source>
        <dbReference type="ARBA" id="ARBA00057735"/>
    </source>
</evidence>
<dbReference type="InterPro" id="IPR018095">
    <property type="entry name" value="Thymidylate_kin_CS"/>
</dbReference>
<dbReference type="InterPro" id="IPR039430">
    <property type="entry name" value="Thymidylate_kin-like_dom"/>
</dbReference>
<accession>A0A0B4S0C3</accession>
<keyword evidence="8 11" id="KW-0067">ATP-binding</keyword>
<dbReference type="KEGG" id="pmic:NW74_01720"/>
<evidence type="ECO:0000313" key="15">
    <source>
        <dbReference type="EMBL" id="MCZ7407818.1"/>
    </source>
</evidence>
<dbReference type="FunFam" id="3.40.50.300:FF:000225">
    <property type="entry name" value="Thymidylate kinase"/>
    <property type="match status" value="1"/>
</dbReference>
<dbReference type="RefSeq" id="WP_004832316.1">
    <property type="nucleotide sequence ID" value="NZ_CABKNC010000004.1"/>
</dbReference>
<gene>
    <name evidence="11 15" type="primary">tmk</name>
    <name evidence="14" type="ORF">HXM94_07765</name>
    <name evidence="16" type="ORF">NM222_06305</name>
    <name evidence="15" type="ORF">NND69_05530</name>
    <name evidence="13" type="ORF">NW74_01720</name>
</gene>
<dbReference type="GeneID" id="93384531"/>
<feature type="binding site" evidence="11">
    <location>
        <begin position="9"/>
        <end position="16"/>
    </location>
    <ligand>
        <name>ATP</name>
        <dbReference type="ChEBI" id="CHEBI:30616"/>
    </ligand>
</feature>
<dbReference type="GO" id="GO:0005829">
    <property type="term" value="C:cytosol"/>
    <property type="evidence" value="ECO:0007669"/>
    <property type="project" value="TreeGrafter"/>
</dbReference>
<evidence type="ECO:0000313" key="16">
    <source>
        <dbReference type="EMBL" id="WBB30576.1"/>
    </source>
</evidence>
<name>A0A0B4S0C3_9FIRM</name>
<dbReference type="EMBL" id="JANDZV010000004">
    <property type="protein sequence ID" value="MCZ7407818.1"/>
    <property type="molecule type" value="Genomic_DNA"/>
</dbReference>
<dbReference type="EC" id="2.7.4.9" evidence="2 11"/>
<dbReference type="PANTHER" id="PTHR10344:SF4">
    <property type="entry name" value="UMP-CMP KINASE 2, MITOCHONDRIAL"/>
    <property type="match status" value="1"/>
</dbReference>
<dbReference type="PROSITE" id="PS01331">
    <property type="entry name" value="THYMIDYLATE_KINASE"/>
    <property type="match status" value="1"/>
</dbReference>
<dbReference type="AlphaFoldDB" id="A0A0B4S0C3"/>
<evidence type="ECO:0000256" key="6">
    <source>
        <dbReference type="ARBA" id="ARBA00022741"/>
    </source>
</evidence>
<dbReference type="HAMAP" id="MF_00165">
    <property type="entry name" value="Thymidylate_kinase"/>
    <property type="match status" value="1"/>
</dbReference>
<dbReference type="InterPro" id="IPR027417">
    <property type="entry name" value="P-loop_NTPase"/>
</dbReference>
<dbReference type="Gene3D" id="3.40.50.300">
    <property type="entry name" value="P-loop containing nucleotide triphosphate hydrolases"/>
    <property type="match status" value="1"/>
</dbReference>
<dbReference type="EMBL" id="CP101412">
    <property type="protein sequence ID" value="WBB30576.1"/>
    <property type="molecule type" value="Genomic_DNA"/>
</dbReference>
<sequence length="209" mass="23740">MGLFITFEGPDGCGKTSIMNLIKEYYKSNEKIIFTREPGGTKISEKIREIILSNDNSNMSPRTEALLYSASRAQHIDELIKPNLDKGNIVISDRFVLSSLAYQGGGRELGVENVKKINDFAINGVNPDMIIFFYVDPLTTLKRKSLNVDADRLELSGDDFHSRVYDTYMELLEKMKDEKVLKKVDATKSMSEVFEDVKNIIDEKLEELL</sequence>
<dbReference type="GO" id="GO:0006233">
    <property type="term" value="P:dTDP biosynthetic process"/>
    <property type="evidence" value="ECO:0007669"/>
    <property type="project" value="InterPro"/>
</dbReference>
<evidence type="ECO:0000259" key="12">
    <source>
        <dbReference type="Pfam" id="PF02223"/>
    </source>
</evidence>
<keyword evidence="5 11" id="KW-0545">Nucleotide biosynthesis</keyword>
<dbReference type="OrthoDB" id="9774907at2"/>
<dbReference type="GO" id="GO:0005524">
    <property type="term" value="F:ATP binding"/>
    <property type="evidence" value="ECO:0007669"/>
    <property type="project" value="UniProtKB-UniRule"/>
</dbReference>
<comment type="similarity">
    <text evidence="1 11">Belongs to the thymidylate kinase family.</text>
</comment>
<keyword evidence="17" id="KW-1185">Reference proteome</keyword>
<dbReference type="EMBL" id="CP009761">
    <property type="protein sequence ID" value="AIZ36160.1"/>
    <property type="molecule type" value="Genomic_DNA"/>
</dbReference>
<evidence type="ECO:0000256" key="9">
    <source>
        <dbReference type="ARBA" id="ARBA00048743"/>
    </source>
</evidence>
<keyword evidence="4 11" id="KW-0808">Transferase</keyword>
<evidence type="ECO:0000256" key="8">
    <source>
        <dbReference type="ARBA" id="ARBA00022840"/>
    </source>
</evidence>
<evidence type="ECO:0000313" key="14">
    <source>
        <dbReference type="EMBL" id="MBF1307655.1"/>
    </source>
</evidence>
<dbReference type="InterPro" id="IPR018094">
    <property type="entry name" value="Thymidylate_kinase"/>
</dbReference>
<evidence type="ECO:0000256" key="5">
    <source>
        <dbReference type="ARBA" id="ARBA00022727"/>
    </source>
</evidence>
<keyword evidence="6 11" id="KW-0547">Nucleotide-binding</keyword>
<proteinExistence type="inferred from homology"/>
<dbReference type="STRING" id="33033.NW74_01720"/>
<dbReference type="Pfam" id="PF02223">
    <property type="entry name" value="Thymidylate_kin"/>
    <property type="match status" value="1"/>
</dbReference>
<evidence type="ECO:0000256" key="3">
    <source>
        <dbReference type="ARBA" id="ARBA00017144"/>
    </source>
</evidence>
<evidence type="ECO:0000256" key="4">
    <source>
        <dbReference type="ARBA" id="ARBA00022679"/>
    </source>
</evidence>
<feature type="domain" description="Thymidylate kinase-like" evidence="12">
    <location>
        <begin position="7"/>
        <end position="196"/>
    </location>
</feature>
<evidence type="ECO:0000256" key="2">
    <source>
        <dbReference type="ARBA" id="ARBA00012980"/>
    </source>
</evidence>
<reference evidence="13 17" key="1">
    <citation type="submission" date="2014-10" db="EMBL/GenBank/DDBJ databases">
        <title>Complete genome sequence of Parvimonas micra KCOM 1535 (= ChDC B708).</title>
        <authorList>
            <person name="Kook J.-K."/>
            <person name="Park S.-N."/>
            <person name="Lim Y.K."/>
            <person name="Roh H."/>
        </authorList>
    </citation>
    <scope>NUCLEOTIDE SEQUENCE [LARGE SCALE GENOMIC DNA]</scope>
    <source>
        <strain evidence="13">KCOM 1535</strain>
        <strain evidence="17">KCOM 1535 / ChDC B708</strain>
    </source>
</reference>
<reference evidence="14" key="2">
    <citation type="submission" date="2020-04" db="EMBL/GenBank/DDBJ databases">
        <title>Deep metagenomics examines the oral microbiome during advanced dental caries in children, revealing novel taxa and co-occurrences with host molecules.</title>
        <authorList>
            <person name="Baker J.L."/>
            <person name="Morton J.T."/>
            <person name="Dinis M."/>
            <person name="Alvarez R."/>
            <person name="Tran N.C."/>
            <person name="Knight R."/>
            <person name="Edlund A."/>
        </authorList>
    </citation>
    <scope>NUCLEOTIDE SEQUENCE</scope>
    <source>
        <strain evidence="14">JCVI_23_bin.11</strain>
    </source>
</reference>
<dbReference type="Proteomes" id="UP001141458">
    <property type="component" value="Unassembled WGS sequence"/>
</dbReference>
<dbReference type="NCBIfam" id="TIGR00041">
    <property type="entry name" value="DTMP_kinase"/>
    <property type="match status" value="1"/>
</dbReference>
<evidence type="ECO:0000256" key="1">
    <source>
        <dbReference type="ARBA" id="ARBA00009776"/>
    </source>
</evidence>
<dbReference type="Proteomes" id="UP001210690">
    <property type="component" value="Chromosome"/>
</dbReference>
<evidence type="ECO:0000313" key="17">
    <source>
        <dbReference type="Proteomes" id="UP000031386"/>
    </source>
</evidence>
<reference evidence="15" key="3">
    <citation type="submission" date="2022-07" db="EMBL/GenBank/DDBJ databases">
        <title>Parvimonas micra travels from the subgingival sulcus of the human oral cavity to the colorectal adenocarcinoma.</title>
        <authorList>
            <person name="Conde-Perez K."/>
            <person name="Buetas E."/>
            <person name="Aja-Macaya P."/>
            <person name="Martin-De Arribas E."/>
            <person name="Iglesias-Corras I."/>
            <person name="Trigo-Tasende N."/>
            <person name="Nasser-Ali M."/>
            <person name="Estevez L.S."/>
            <person name="Rumbo-Feal S."/>
            <person name="Otero-Alen B."/>
            <person name="Noguera J.F."/>
            <person name="Concha A."/>
            <person name="Pardinas-Lopez S."/>
            <person name="Carda-Dieguez M."/>
            <person name="Gomez-Randulfe I."/>
            <person name="Martinez-Lago N."/>
            <person name="Ladra S."/>
            <person name="Aparicio L.A."/>
            <person name="Bou G."/>
            <person name="Mira A."/>
            <person name="Vallejo J.A."/>
            <person name="Poza M."/>
        </authorList>
    </citation>
    <scope>NUCLEOTIDE SEQUENCE</scope>
    <source>
        <strain evidence="16">PM102KC-G-1</strain>
        <strain evidence="15">PM79KC-AC-4</strain>
    </source>
</reference>
<dbReference type="Proteomes" id="UP000758611">
    <property type="component" value="Unassembled WGS sequence"/>
</dbReference>